<keyword evidence="2" id="KW-1185">Reference proteome</keyword>
<comment type="caution">
    <text evidence="1">The sequence shown here is derived from an EMBL/GenBank/DDBJ whole genome shotgun (WGS) entry which is preliminary data.</text>
</comment>
<dbReference type="Proteomes" id="UP001597187">
    <property type="component" value="Unassembled WGS sequence"/>
</dbReference>
<name>A0ABD6AZ47_9EURY</name>
<gene>
    <name evidence="1" type="ORF">ACFSBT_17665</name>
</gene>
<evidence type="ECO:0000313" key="2">
    <source>
        <dbReference type="Proteomes" id="UP001597187"/>
    </source>
</evidence>
<organism evidence="1 2">
    <name type="scientific">Halomarina rubra</name>
    <dbReference type="NCBI Taxonomy" id="2071873"/>
    <lineage>
        <taxon>Archaea</taxon>
        <taxon>Methanobacteriati</taxon>
        <taxon>Methanobacteriota</taxon>
        <taxon>Stenosarchaea group</taxon>
        <taxon>Halobacteria</taxon>
        <taxon>Halobacteriales</taxon>
        <taxon>Natronomonadaceae</taxon>
        <taxon>Halomarina</taxon>
    </lineage>
</organism>
<proteinExistence type="predicted"/>
<dbReference type="EMBL" id="JBHUDC010000008">
    <property type="protein sequence ID" value="MFD1515111.1"/>
    <property type="molecule type" value="Genomic_DNA"/>
</dbReference>
<accession>A0ABD6AZ47</accession>
<sequence>MPGAKMTGVLSLTETLDDIAERWGVGTVTWTIGTGVEYSVFIAFGTSRMAARPYLRPALEEASRKLDQFAASANSLAELVRNIALFVEGRAKEILTEKDAVDTGTLRGSVTARPASGGTPAAMASISV</sequence>
<dbReference type="AlphaFoldDB" id="A0ABD6AZ47"/>
<reference evidence="1 2" key="1">
    <citation type="journal article" date="2019" name="Int. J. Syst. Evol. Microbiol.">
        <title>The Global Catalogue of Microorganisms (GCM) 10K type strain sequencing project: providing services to taxonomists for standard genome sequencing and annotation.</title>
        <authorList>
            <consortium name="The Broad Institute Genomics Platform"/>
            <consortium name="The Broad Institute Genome Sequencing Center for Infectious Disease"/>
            <person name="Wu L."/>
            <person name="Ma J."/>
        </authorList>
    </citation>
    <scope>NUCLEOTIDE SEQUENCE [LARGE SCALE GENOMIC DNA]</scope>
    <source>
        <strain evidence="1 2">CGMCC 1.12563</strain>
    </source>
</reference>
<evidence type="ECO:0000313" key="1">
    <source>
        <dbReference type="EMBL" id="MFD1515111.1"/>
    </source>
</evidence>
<protein>
    <submittedName>
        <fullName evidence="1">Uncharacterized protein</fullName>
    </submittedName>
</protein>
<dbReference type="RefSeq" id="WP_250875035.1">
    <property type="nucleotide sequence ID" value="NZ_JALXFV010000008.1"/>
</dbReference>